<comment type="similarity">
    <text evidence="1">Belongs to the bacterial solute-binding protein 3 family.</text>
</comment>
<gene>
    <name evidence="4" type="ORF">SG35_015455</name>
</gene>
<reference evidence="4 5" key="1">
    <citation type="journal article" date="2015" name="Genome Announc.">
        <title>Draft Genome Sequences of Marine Isolates of Thalassomonas viridans and Thalassomonas actiniarum.</title>
        <authorList>
            <person name="Olonade I."/>
            <person name="van Zyl L.J."/>
            <person name="Trindade M."/>
        </authorList>
    </citation>
    <scope>NUCLEOTIDE SEQUENCE [LARGE SCALE GENOMIC DNA]</scope>
    <source>
        <strain evidence="4 5">A5K-106</strain>
    </source>
</reference>
<proteinExistence type="inferred from homology"/>
<protein>
    <submittedName>
        <fullName evidence="4">Transporter substrate-binding domain-containing protein</fullName>
    </submittedName>
</protein>
<evidence type="ECO:0000259" key="3">
    <source>
        <dbReference type="Pfam" id="PF00497"/>
    </source>
</evidence>
<sequence>MSYTLACFSIYLPFNENFIHMHPRLLLYVLLMVASCSVIGKSNSLSACYADWPPYSYQVDGKPAGISIEIYNAILQRANIKVSYSKMPWARCKAEFLAGKVDLLVDGDVSIPNSLHIERGPVLWILIFWVHQDSQFGDFKGYVQFENQSVGYVRDYGYPKDFIEYQGFGEKYDVLDDLQGLKMLAKGRLQAFFGDVISSTFLVNRHQLKLSALGPAMKIRFLTLSFGKQHLAQHTDFRRAFMNMLNDGSIDGIYQKHLGMTYHELLEKYDD</sequence>
<dbReference type="EMBL" id="CP059735">
    <property type="protein sequence ID" value="WDD96772.1"/>
    <property type="molecule type" value="Genomic_DNA"/>
</dbReference>
<reference evidence="4 5" key="2">
    <citation type="journal article" date="2022" name="Mar. Drugs">
        <title>Bioassay-Guided Fractionation Leads to the Detection of Cholic Acid Generated by the Rare Thalassomonas sp.</title>
        <authorList>
            <person name="Pheiffer F."/>
            <person name="Schneider Y.K."/>
            <person name="Hansen E.H."/>
            <person name="Andersen J.H."/>
            <person name="Isaksson J."/>
            <person name="Busche T."/>
            <person name="R C."/>
            <person name="Kalinowski J."/>
            <person name="Zyl L.V."/>
            <person name="Trindade M."/>
        </authorList>
    </citation>
    <scope>NUCLEOTIDE SEQUENCE [LARGE SCALE GENOMIC DNA]</scope>
    <source>
        <strain evidence="4 5">A5K-106</strain>
    </source>
</reference>
<dbReference type="PANTHER" id="PTHR35936:SF35">
    <property type="entry name" value="L-CYSTINE-BINDING PROTEIN TCYJ"/>
    <property type="match status" value="1"/>
</dbReference>
<dbReference type="AlphaFoldDB" id="A0AAF0BZX3"/>
<evidence type="ECO:0000256" key="2">
    <source>
        <dbReference type="ARBA" id="ARBA00022729"/>
    </source>
</evidence>
<evidence type="ECO:0000313" key="5">
    <source>
        <dbReference type="Proteomes" id="UP000032568"/>
    </source>
</evidence>
<evidence type="ECO:0000313" key="4">
    <source>
        <dbReference type="EMBL" id="WDD96772.1"/>
    </source>
</evidence>
<accession>A0AAF0BZX3</accession>
<dbReference type="PANTHER" id="PTHR35936">
    <property type="entry name" value="MEMBRANE-BOUND LYTIC MUREIN TRANSGLYCOSYLASE F"/>
    <property type="match status" value="1"/>
</dbReference>
<dbReference type="RefSeq" id="WP_084692909.1">
    <property type="nucleotide sequence ID" value="NZ_CP059735.1"/>
</dbReference>
<dbReference type="Gene3D" id="3.40.190.10">
    <property type="entry name" value="Periplasmic binding protein-like II"/>
    <property type="match status" value="2"/>
</dbReference>
<organism evidence="4 5">
    <name type="scientific">Thalassomonas actiniarum</name>
    <dbReference type="NCBI Taxonomy" id="485447"/>
    <lineage>
        <taxon>Bacteria</taxon>
        <taxon>Pseudomonadati</taxon>
        <taxon>Pseudomonadota</taxon>
        <taxon>Gammaproteobacteria</taxon>
        <taxon>Alteromonadales</taxon>
        <taxon>Colwelliaceae</taxon>
        <taxon>Thalassomonas</taxon>
    </lineage>
</organism>
<keyword evidence="5" id="KW-1185">Reference proteome</keyword>
<dbReference type="Pfam" id="PF00497">
    <property type="entry name" value="SBP_bac_3"/>
    <property type="match status" value="1"/>
</dbReference>
<dbReference type="InterPro" id="IPR001638">
    <property type="entry name" value="Solute-binding_3/MltF_N"/>
</dbReference>
<evidence type="ECO:0000256" key="1">
    <source>
        <dbReference type="ARBA" id="ARBA00010333"/>
    </source>
</evidence>
<name>A0AAF0BZX3_9GAMM</name>
<keyword evidence="2" id="KW-0732">Signal</keyword>
<dbReference type="KEGG" id="tact:SG35_015455"/>
<dbReference type="Proteomes" id="UP000032568">
    <property type="component" value="Chromosome"/>
</dbReference>
<feature type="domain" description="Solute-binding protein family 3/N-terminal" evidence="3">
    <location>
        <begin position="49"/>
        <end position="106"/>
    </location>
</feature>
<dbReference type="SUPFAM" id="SSF53850">
    <property type="entry name" value="Periplasmic binding protein-like II"/>
    <property type="match status" value="1"/>
</dbReference>